<dbReference type="InterPro" id="IPR027417">
    <property type="entry name" value="P-loop_NTPase"/>
</dbReference>
<dbReference type="Pfam" id="PF13086">
    <property type="entry name" value="AAA_11"/>
    <property type="match status" value="1"/>
</dbReference>
<keyword evidence="5" id="KW-0067">ATP-binding</keyword>
<name>A0ABU1DZI4_9FLAO</name>
<dbReference type="PANTHER" id="PTHR43788">
    <property type="entry name" value="DNA2/NAM7 HELICASE FAMILY MEMBER"/>
    <property type="match status" value="1"/>
</dbReference>
<dbReference type="InterPro" id="IPR041677">
    <property type="entry name" value="DNA2/NAM7_AAA_11"/>
</dbReference>
<dbReference type="SUPFAM" id="SSF52540">
    <property type="entry name" value="P-loop containing nucleoside triphosphate hydrolases"/>
    <property type="match status" value="1"/>
</dbReference>
<keyword evidence="4" id="KW-0347">Helicase</keyword>
<keyword evidence="3" id="KW-0378">Hydrolase</keyword>
<dbReference type="RefSeq" id="WP_309521353.1">
    <property type="nucleotide sequence ID" value="NZ_JAVIXS010000001.1"/>
</dbReference>
<dbReference type="PANTHER" id="PTHR43788:SF8">
    <property type="entry name" value="DNA-BINDING PROTEIN SMUBP-2"/>
    <property type="match status" value="1"/>
</dbReference>
<proteinExistence type="inferred from homology"/>
<dbReference type="Pfam" id="PF13087">
    <property type="entry name" value="AAA_12"/>
    <property type="match status" value="1"/>
</dbReference>
<feature type="domain" description="DNA2/NAM7 helicase-like C-terminal" evidence="7">
    <location>
        <begin position="614"/>
        <end position="774"/>
    </location>
</feature>
<dbReference type="Gene3D" id="3.40.50.300">
    <property type="entry name" value="P-loop containing nucleotide triphosphate hydrolases"/>
    <property type="match status" value="3"/>
</dbReference>
<dbReference type="EMBL" id="JAVIXS010000001">
    <property type="protein sequence ID" value="MDR4950958.1"/>
    <property type="molecule type" value="Genomic_DNA"/>
</dbReference>
<dbReference type="InterPro" id="IPR041679">
    <property type="entry name" value="DNA2/NAM7-like_C"/>
</dbReference>
<keyword evidence="9" id="KW-1185">Reference proteome</keyword>
<evidence type="ECO:0000259" key="7">
    <source>
        <dbReference type="Pfam" id="PF13087"/>
    </source>
</evidence>
<dbReference type="Proteomes" id="UP001260959">
    <property type="component" value="Unassembled WGS sequence"/>
</dbReference>
<evidence type="ECO:0000256" key="3">
    <source>
        <dbReference type="ARBA" id="ARBA00022801"/>
    </source>
</evidence>
<comment type="similarity">
    <text evidence="1">Belongs to the DNA2/NAM7 helicase family.</text>
</comment>
<reference evidence="8 9" key="1">
    <citation type="submission" date="2023-08" db="EMBL/GenBank/DDBJ databases">
        <authorList>
            <person name="Maltman C."/>
        </authorList>
    </citation>
    <scope>NUCLEOTIDE SEQUENCE [LARGE SCALE GENOMIC DNA]</scope>
    <source>
        <strain evidence="8 9">ES2</strain>
    </source>
</reference>
<evidence type="ECO:0000256" key="5">
    <source>
        <dbReference type="ARBA" id="ARBA00022840"/>
    </source>
</evidence>
<dbReference type="CDD" id="cd18808">
    <property type="entry name" value="SF1_C_Upf1"/>
    <property type="match status" value="1"/>
</dbReference>
<protein>
    <submittedName>
        <fullName evidence="8">AAA domain-containing protein</fullName>
    </submittedName>
</protein>
<evidence type="ECO:0000256" key="2">
    <source>
        <dbReference type="ARBA" id="ARBA00022741"/>
    </source>
</evidence>
<dbReference type="InterPro" id="IPR047187">
    <property type="entry name" value="SF1_C_Upf1"/>
</dbReference>
<gene>
    <name evidence="8" type="ORF">REB14_02030</name>
</gene>
<sequence length="797" mass="91672">MTTEEIREIAIDSCQNYYEYLQNNNKGIQEVDVFDLEYLPGRHTVIKLRLSAKLFDTEAVFFRNFRNGKDYDSTEIKIIEYDNDKNILLIKPSDNISPDFTGLHKNDLKVVSDLKFLVERVKGWYVHNGSKLSLPTRASKYSEDFQNIDFFPEKNLQPSENQKQSLKNIFTSPFSYIWGAPGTGKTQFVLAYAVLHYIKKGDTIAILAPTNNAIEQVLKGIIKMTDKAGIDRKQIIRLGTPSKKFAEEFPEVCEEKGVQKKLAEIDKQIDILERMLNFQNQQQAIDRFINLTPEFDDLIELSERTKQDTDSLAEVNIVFRKKEIDVKLLSENSIKEAQQLEKNIVKINSISHKIIKAFSSKPTRAEKEVYEIRKRIYDFNKDLEYSKYELSEISKKRTVQERDLAEIQKKVSVKITNLIDQTKFLPEVQSVLSKLSVTNIKEIKKKADTILLQKRDKLEVDTHLFSEYKNHSSVVIESELERYLHLRAKLAISSTEERLKSVNIIACTLDGYIGRYAESKLNVEHIFLDEAGYANIIKALTLFNHSTPISFLGDHKQLPPVCEINDSSIERDGKFYNMFLWAQSAIFLDTLFSKSKDFSRNQYLDNSEFKSENISKTSLNATYRFGNNLAQILSKHVYENDFSSNNPKGETQIQYINAKKAEGPKSRVSMNEVSEISKLVHSLKKNGTEDFVILTPYKKQIRLLNNSLPQERNDLKILTVHGSQGREWDTVILSIVDTYDKWFVDTTIPISKGLNLVNTAVSRAKRNLIVVCDKNYWAAQSGQLVTELINCGKEIKN</sequence>
<dbReference type="InterPro" id="IPR050534">
    <property type="entry name" value="Coronavir_polyprotein_1ab"/>
</dbReference>
<accession>A0ABU1DZI4</accession>
<evidence type="ECO:0000256" key="1">
    <source>
        <dbReference type="ARBA" id="ARBA00007913"/>
    </source>
</evidence>
<feature type="domain" description="DNA2/NAM7 helicase helicase" evidence="6">
    <location>
        <begin position="160"/>
        <end position="562"/>
    </location>
</feature>
<keyword evidence="2" id="KW-0547">Nucleotide-binding</keyword>
<evidence type="ECO:0000313" key="8">
    <source>
        <dbReference type="EMBL" id="MDR4950958.1"/>
    </source>
</evidence>
<evidence type="ECO:0000256" key="4">
    <source>
        <dbReference type="ARBA" id="ARBA00022806"/>
    </source>
</evidence>
<organism evidence="8 9">
    <name type="scientific">Chryseobacterium metallicongregator</name>
    <dbReference type="NCBI Taxonomy" id="3073042"/>
    <lineage>
        <taxon>Bacteria</taxon>
        <taxon>Pseudomonadati</taxon>
        <taxon>Bacteroidota</taxon>
        <taxon>Flavobacteriia</taxon>
        <taxon>Flavobacteriales</taxon>
        <taxon>Weeksellaceae</taxon>
        <taxon>Chryseobacterium group</taxon>
        <taxon>Chryseobacterium</taxon>
    </lineage>
</organism>
<evidence type="ECO:0000259" key="6">
    <source>
        <dbReference type="Pfam" id="PF13086"/>
    </source>
</evidence>
<evidence type="ECO:0000313" key="9">
    <source>
        <dbReference type="Proteomes" id="UP001260959"/>
    </source>
</evidence>
<comment type="caution">
    <text evidence="8">The sequence shown here is derived from an EMBL/GenBank/DDBJ whole genome shotgun (WGS) entry which is preliminary data.</text>
</comment>